<proteinExistence type="predicted"/>
<gene>
    <name evidence="2" type="ORF">pipiens_002745</name>
</gene>
<evidence type="ECO:0000313" key="2">
    <source>
        <dbReference type="EMBL" id="KAL1396069.1"/>
    </source>
</evidence>
<name>A0ABD1D8T8_CULPP</name>
<dbReference type="AlphaFoldDB" id="A0ABD1D8T8"/>
<comment type="caution">
    <text evidence="2">The sequence shown here is derived from an EMBL/GenBank/DDBJ whole genome shotgun (WGS) entry which is preliminary data.</text>
</comment>
<dbReference type="EMBL" id="JBEHCU010006849">
    <property type="protein sequence ID" value="KAL1396069.1"/>
    <property type="molecule type" value="Genomic_DNA"/>
</dbReference>
<reference evidence="2 3" key="1">
    <citation type="submission" date="2024-05" db="EMBL/GenBank/DDBJ databases">
        <title>Culex pipiens pipiens assembly and annotation.</title>
        <authorList>
            <person name="Alout H."/>
            <person name="Durand T."/>
        </authorList>
    </citation>
    <scope>NUCLEOTIDE SEQUENCE [LARGE SCALE GENOMIC DNA]</scope>
    <source>
        <strain evidence="2">HA-2024</strain>
        <tissue evidence="2">Whole body</tissue>
    </source>
</reference>
<dbReference type="Proteomes" id="UP001562425">
    <property type="component" value="Unassembled WGS sequence"/>
</dbReference>
<evidence type="ECO:0000313" key="3">
    <source>
        <dbReference type="Proteomes" id="UP001562425"/>
    </source>
</evidence>
<feature type="signal peptide" evidence="1">
    <location>
        <begin position="1"/>
        <end position="20"/>
    </location>
</feature>
<keyword evidence="3" id="KW-1185">Reference proteome</keyword>
<sequence length="418" mass="44853">MTYLLLVWSTILVSVSVATGRLSNITISIGNRYNTQVGATDMGTNITGLTITLSRWSGKVSLAGSGNQIEVSSYGNDSTMIRVGYGQHLTKLNESSSSVELPAPIEPTNNTIPSRRKRETGFLPILPVTATPFVPSVPPAPAIPIPTMNSNYISIGGKLVALPESITKLTVNTSSMGTGSAVQSNAMQQPWQFLQTLMERRPSKILDPVVDFLATSYLSTGKVMVDSALSALNTTEAFFYNIGNSTLNYATDQVSLGLQGVTRSFNDLTQLKRTCVGGAPEDAGRRVMEKATGCIRERLDEVIGIVDQFRTNVEATEGVFSGWLIEMQKCNAKNFPTLVDSELDAAQRKCYAEALVSPTGKIVDIPLRWTTLASRTSTAVTTFKAQLGLCAGKVILEVAAVANELGSKITSCALRLII</sequence>
<evidence type="ECO:0000256" key="1">
    <source>
        <dbReference type="SAM" id="SignalP"/>
    </source>
</evidence>
<accession>A0ABD1D8T8</accession>
<protein>
    <recommendedName>
        <fullName evidence="4">41 kDa salivary secreted protein</fullName>
    </recommendedName>
</protein>
<organism evidence="2 3">
    <name type="scientific">Culex pipiens pipiens</name>
    <name type="common">Northern house mosquito</name>
    <dbReference type="NCBI Taxonomy" id="38569"/>
    <lineage>
        <taxon>Eukaryota</taxon>
        <taxon>Metazoa</taxon>
        <taxon>Ecdysozoa</taxon>
        <taxon>Arthropoda</taxon>
        <taxon>Hexapoda</taxon>
        <taxon>Insecta</taxon>
        <taxon>Pterygota</taxon>
        <taxon>Neoptera</taxon>
        <taxon>Endopterygota</taxon>
        <taxon>Diptera</taxon>
        <taxon>Nematocera</taxon>
        <taxon>Culicoidea</taxon>
        <taxon>Culicidae</taxon>
        <taxon>Culicinae</taxon>
        <taxon>Culicini</taxon>
        <taxon>Culex</taxon>
        <taxon>Culex</taxon>
    </lineage>
</organism>
<evidence type="ECO:0008006" key="4">
    <source>
        <dbReference type="Google" id="ProtNLM"/>
    </source>
</evidence>
<keyword evidence="1" id="KW-0732">Signal</keyword>
<feature type="chain" id="PRO_5044801238" description="41 kDa salivary secreted protein" evidence="1">
    <location>
        <begin position="21"/>
        <end position="418"/>
    </location>
</feature>